<dbReference type="SUPFAM" id="SSF50346">
    <property type="entry name" value="PRC-barrel domain"/>
    <property type="match status" value="1"/>
</dbReference>
<dbReference type="InterPro" id="IPR011961">
    <property type="entry name" value="RimM"/>
</dbReference>
<keyword evidence="3 5" id="KW-0698">rRNA processing</keyword>
<dbReference type="Proteomes" id="UP000294309">
    <property type="component" value="Chromosome"/>
</dbReference>
<dbReference type="Pfam" id="PF01782">
    <property type="entry name" value="RimM"/>
    <property type="match status" value="1"/>
</dbReference>
<keyword evidence="9" id="KW-1185">Reference proteome</keyword>
<dbReference type="InterPro" id="IPR011033">
    <property type="entry name" value="PRC_barrel-like_sf"/>
</dbReference>
<reference evidence="8 9" key="1">
    <citation type="submission" date="2019-03" db="EMBL/GenBank/DDBJ databases">
        <title>Complete genome sequence of Spiroplasma gladiatoris TG-1 (DSM 22552).</title>
        <authorList>
            <person name="Lin Y.-C."/>
            <person name="Chou L."/>
            <person name="Kuo C.-H."/>
        </authorList>
    </citation>
    <scope>NUCLEOTIDE SEQUENCE [LARGE SCALE GENOMIC DNA]</scope>
    <source>
        <strain evidence="8 9">TG-1</strain>
    </source>
</reference>
<evidence type="ECO:0000256" key="5">
    <source>
        <dbReference type="HAMAP-Rule" id="MF_00014"/>
    </source>
</evidence>
<gene>
    <name evidence="5 8" type="primary">rimM</name>
    <name evidence="8" type="ORF">SGLAD_v1c03390</name>
</gene>
<dbReference type="KEGG" id="sgq:SGLAD_v1c03390"/>
<comment type="similarity">
    <text evidence="5">Belongs to the RimM family.</text>
</comment>
<evidence type="ECO:0000313" key="8">
    <source>
        <dbReference type="EMBL" id="QBQ07538.1"/>
    </source>
</evidence>
<dbReference type="GO" id="GO:0006364">
    <property type="term" value="P:rRNA processing"/>
    <property type="evidence" value="ECO:0007669"/>
    <property type="project" value="UniProtKB-UniRule"/>
</dbReference>
<dbReference type="InterPro" id="IPR009000">
    <property type="entry name" value="Transl_B-barrel_sf"/>
</dbReference>
<feature type="domain" description="RimM N-terminal" evidence="6">
    <location>
        <begin position="10"/>
        <end position="92"/>
    </location>
</feature>
<dbReference type="EMBL" id="CP038013">
    <property type="protein sequence ID" value="QBQ07538.1"/>
    <property type="molecule type" value="Genomic_DNA"/>
</dbReference>
<dbReference type="Gene3D" id="2.40.30.60">
    <property type="entry name" value="RimM"/>
    <property type="match status" value="1"/>
</dbReference>
<dbReference type="SUPFAM" id="SSF50447">
    <property type="entry name" value="Translation proteins"/>
    <property type="match status" value="1"/>
</dbReference>
<dbReference type="AlphaFoldDB" id="A0A4P7AIG6"/>
<dbReference type="GO" id="GO:0042274">
    <property type="term" value="P:ribosomal small subunit biogenesis"/>
    <property type="evidence" value="ECO:0007669"/>
    <property type="project" value="UniProtKB-UniRule"/>
</dbReference>
<dbReference type="Pfam" id="PF24986">
    <property type="entry name" value="PRC_RimM"/>
    <property type="match status" value="1"/>
</dbReference>
<dbReference type="PANTHER" id="PTHR33692:SF1">
    <property type="entry name" value="RIBOSOME MATURATION FACTOR RIMM"/>
    <property type="match status" value="1"/>
</dbReference>
<evidence type="ECO:0000256" key="1">
    <source>
        <dbReference type="ARBA" id="ARBA00022490"/>
    </source>
</evidence>
<evidence type="ECO:0000259" key="7">
    <source>
        <dbReference type="Pfam" id="PF24986"/>
    </source>
</evidence>
<keyword evidence="2 5" id="KW-0690">Ribosome biogenesis</keyword>
<dbReference type="InterPro" id="IPR036976">
    <property type="entry name" value="RimM_N_sf"/>
</dbReference>
<proteinExistence type="inferred from homology"/>
<dbReference type="InterPro" id="IPR002676">
    <property type="entry name" value="RimM_N"/>
</dbReference>
<dbReference type="PANTHER" id="PTHR33692">
    <property type="entry name" value="RIBOSOME MATURATION FACTOR RIMM"/>
    <property type="match status" value="1"/>
</dbReference>
<dbReference type="NCBIfam" id="TIGR02273">
    <property type="entry name" value="16S_RimM"/>
    <property type="match status" value="1"/>
</dbReference>
<comment type="domain">
    <text evidence="5">The PRC barrel domain binds ribosomal protein uS19.</text>
</comment>
<dbReference type="GO" id="GO:0043022">
    <property type="term" value="F:ribosome binding"/>
    <property type="evidence" value="ECO:0007669"/>
    <property type="project" value="InterPro"/>
</dbReference>
<evidence type="ECO:0000256" key="2">
    <source>
        <dbReference type="ARBA" id="ARBA00022517"/>
    </source>
</evidence>
<dbReference type="InterPro" id="IPR056792">
    <property type="entry name" value="PRC_RimM"/>
</dbReference>
<dbReference type="Gene3D" id="2.30.30.240">
    <property type="entry name" value="PRC-barrel domain"/>
    <property type="match status" value="1"/>
</dbReference>
<keyword evidence="4 5" id="KW-0143">Chaperone</keyword>
<evidence type="ECO:0000313" key="9">
    <source>
        <dbReference type="Proteomes" id="UP000294309"/>
    </source>
</evidence>
<dbReference type="GO" id="GO:0005737">
    <property type="term" value="C:cytoplasm"/>
    <property type="evidence" value="ECO:0007669"/>
    <property type="project" value="UniProtKB-SubCell"/>
</dbReference>
<name>A0A4P7AIG6_9MOLU</name>
<evidence type="ECO:0000259" key="6">
    <source>
        <dbReference type="Pfam" id="PF01782"/>
    </source>
</evidence>
<protein>
    <recommendedName>
        <fullName evidence="5">Ribosome maturation factor RimM</fullName>
    </recommendedName>
</protein>
<organism evidence="8 9">
    <name type="scientific">Spiroplasma gladiatoris</name>
    <dbReference type="NCBI Taxonomy" id="2143"/>
    <lineage>
        <taxon>Bacteria</taxon>
        <taxon>Bacillati</taxon>
        <taxon>Mycoplasmatota</taxon>
        <taxon>Mollicutes</taxon>
        <taxon>Entomoplasmatales</taxon>
        <taxon>Spiroplasmataceae</taxon>
        <taxon>Spiroplasma</taxon>
    </lineage>
</organism>
<evidence type="ECO:0000256" key="4">
    <source>
        <dbReference type="ARBA" id="ARBA00023186"/>
    </source>
</evidence>
<evidence type="ECO:0000256" key="3">
    <source>
        <dbReference type="ARBA" id="ARBA00022552"/>
    </source>
</evidence>
<dbReference type="HAMAP" id="MF_00014">
    <property type="entry name" value="Ribosome_mat_RimM"/>
    <property type="match status" value="1"/>
</dbReference>
<accession>A0A4P7AIG6</accession>
<sequence length="167" mass="19555">MNFYNQLTKIGQIKATHGIKGELKIWIDSQLELLEDLKNYQIFLEDHQKNIDVYNVEKFYNLNNKLIIKLKDIDNIDSAKKFINQNILVKKEDNIIGIVKTLINYSLLFENNIIGKVIEEMNNGAHELIKVKTTQGIEFWIPYVGEYILEVDENKKIISAINIERLM</sequence>
<dbReference type="RefSeq" id="WP_166739154.1">
    <property type="nucleotide sequence ID" value="NZ_CP038013.1"/>
</dbReference>
<feature type="domain" description="Ribosome maturation factor RimM PRC barrel" evidence="7">
    <location>
        <begin position="100"/>
        <end position="160"/>
    </location>
</feature>
<dbReference type="GO" id="GO:0005840">
    <property type="term" value="C:ribosome"/>
    <property type="evidence" value="ECO:0007669"/>
    <property type="project" value="InterPro"/>
</dbReference>
<comment type="subcellular location">
    <subcellularLocation>
        <location evidence="5">Cytoplasm</location>
    </subcellularLocation>
</comment>
<comment type="function">
    <text evidence="5">An accessory protein needed during the final step in the assembly of 30S ribosomal subunit, possibly for assembly of the head region. Essential for efficient processing of 16S rRNA. May be needed both before and after RbfA during the maturation of 16S rRNA. It has affinity for free ribosomal 30S subunits but not for 70S ribosomes.</text>
</comment>
<keyword evidence="1 5" id="KW-0963">Cytoplasm</keyword>
<comment type="subunit">
    <text evidence="5">Binds ribosomal protein uS19.</text>
</comment>